<reference evidence="2 3" key="1">
    <citation type="submission" date="2016-08" db="EMBL/GenBank/DDBJ databases">
        <authorList>
            <person name="Seilhamer J.J."/>
        </authorList>
    </citation>
    <scope>NUCLEOTIDE SEQUENCE [LARGE SCALE GENOMIC DNA]</scope>
    <source>
        <strain evidence="2">L21-II-0</strain>
    </source>
</reference>
<evidence type="ECO:0000256" key="1">
    <source>
        <dbReference type="SAM" id="Phobius"/>
    </source>
</evidence>
<proteinExistence type="predicted"/>
<dbReference type="PANTHER" id="PTHR36194">
    <property type="entry name" value="S-LAYER-LIKE PROTEIN"/>
    <property type="match status" value="1"/>
</dbReference>
<evidence type="ECO:0000313" key="2">
    <source>
        <dbReference type="EMBL" id="SCL76482.1"/>
    </source>
</evidence>
<sequence>MKKSRLVIVLLISCALLCCTAQAVTLRINVVDDKTDDALADASIYIDGDYVGSTRSDGTYSYVHSGKKDLYLKVVRKGYRNWVDYIDYDATHARVDMVREDETLTFELYDAVTLKPVVGAVVRVEGDDYSDSEVTGKDGSVDFSVRAGGSYSVEVRASGYHDLEETVELAKTGGVEDGPIQYFLLSKDLLGVRVLDADTSAPLGGAEVYIDNARAGVTDAEGRLQLHLERGKRYSLRVTATDYQPYLENRDLEADDVLLQVRLSKSAYSVLIKACNEATTPIGGAEVYLNGTLQGKTGQDGRFVFTELHAGTYEILVRASGYKDWSEIRHISGVAEAIFAELQYDRASVTVRVEGSDRKALADAVIVIDEKVVGVTDSLGRFQTALVTNRAYTVTAARDGYQNISVDADIPLGATEFTVPLIMEQNFNVWVLVAGIGVVAVLLLAVVMVVRQRRAGQNRGRPRRPDSL</sequence>
<keyword evidence="1" id="KW-0812">Transmembrane</keyword>
<dbReference type="SUPFAM" id="SSF49452">
    <property type="entry name" value="Starch-binding domain-like"/>
    <property type="match status" value="1"/>
</dbReference>
<protein>
    <submittedName>
        <fullName evidence="2">PEGA domain protein</fullName>
    </submittedName>
</protein>
<dbReference type="AlphaFoldDB" id="A0A1M4MNR9"/>
<dbReference type="EMBL" id="FMID01000060">
    <property type="protein sequence ID" value="SCL76482.1"/>
    <property type="molecule type" value="Genomic_DNA"/>
</dbReference>
<dbReference type="Proteomes" id="UP000184671">
    <property type="component" value="Unassembled WGS sequence"/>
</dbReference>
<gene>
    <name evidence="2" type="ORF">L21_2414</name>
</gene>
<organism evidence="2 3">
    <name type="scientific">Methanoculleus chikugoensis</name>
    <dbReference type="NCBI Taxonomy" id="118126"/>
    <lineage>
        <taxon>Archaea</taxon>
        <taxon>Methanobacteriati</taxon>
        <taxon>Methanobacteriota</taxon>
        <taxon>Stenosarchaea group</taxon>
        <taxon>Methanomicrobia</taxon>
        <taxon>Methanomicrobiales</taxon>
        <taxon>Methanomicrobiaceae</taxon>
        <taxon>Methanoculleus</taxon>
    </lineage>
</organism>
<dbReference type="Gene3D" id="2.60.40.1120">
    <property type="entry name" value="Carboxypeptidase-like, regulatory domain"/>
    <property type="match status" value="3"/>
</dbReference>
<name>A0A1M4MNR9_9EURY</name>
<dbReference type="SUPFAM" id="SSF49464">
    <property type="entry name" value="Carboxypeptidase regulatory domain-like"/>
    <property type="match status" value="2"/>
</dbReference>
<keyword evidence="1" id="KW-0472">Membrane</keyword>
<evidence type="ECO:0000313" key="3">
    <source>
        <dbReference type="Proteomes" id="UP000184671"/>
    </source>
</evidence>
<dbReference type="RefSeq" id="WP_074370684.1">
    <property type="nucleotide sequence ID" value="NZ_FMID01000060.1"/>
</dbReference>
<dbReference type="STRING" id="118126.L21_2414"/>
<accession>A0A1M4MNR9</accession>
<dbReference type="OrthoDB" id="107355at2157"/>
<keyword evidence="1" id="KW-1133">Transmembrane helix</keyword>
<dbReference type="PANTHER" id="PTHR36194:SF1">
    <property type="entry name" value="S-LAYER-LIKE PROTEIN"/>
    <property type="match status" value="1"/>
</dbReference>
<dbReference type="GO" id="GO:0030246">
    <property type="term" value="F:carbohydrate binding"/>
    <property type="evidence" value="ECO:0007669"/>
    <property type="project" value="InterPro"/>
</dbReference>
<dbReference type="InterPro" id="IPR013784">
    <property type="entry name" value="Carb-bd-like_fold"/>
</dbReference>
<dbReference type="InterPro" id="IPR008969">
    <property type="entry name" value="CarboxyPept-like_regulatory"/>
</dbReference>
<feature type="transmembrane region" description="Helical" evidence="1">
    <location>
        <begin position="427"/>
        <end position="450"/>
    </location>
</feature>